<dbReference type="InterPro" id="IPR051311">
    <property type="entry name" value="DedA_domain"/>
</dbReference>
<feature type="transmembrane region" description="Helical" evidence="1">
    <location>
        <begin position="45"/>
        <end position="65"/>
    </location>
</feature>
<feature type="transmembrane region" description="Helical" evidence="1">
    <location>
        <begin position="123"/>
        <end position="143"/>
    </location>
</feature>
<dbReference type="Pfam" id="PF09335">
    <property type="entry name" value="VTT_dom"/>
    <property type="match status" value="1"/>
</dbReference>
<organism evidence="3 4">
    <name type="scientific">Candidatus Methanoperedens nitratireducens</name>
    <dbReference type="NCBI Taxonomy" id="1392998"/>
    <lineage>
        <taxon>Archaea</taxon>
        <taxon>Methanobacteriati</taxon>
        <taxon>Methanobacteriota</taxon>
        <taxon>Stenosarchaea group</taxon>
        <taxon>Methanomicrobia</taxon>
        <taxon>Methanosarcinales</taxon>
        <taxon>ANME-2 cluster</taxon>
        <taxon>Candidatus Methanoperedentaceae</taxon>
        <taxon>Candidatus Methanoperedens</taxon>
    </lineage>
</organism>
<name>A0A0P8E2C8_9EURY</name>
<dbReference type="EMBL" id="LKCM01000080">
    <property type="protein sequence ID" value="KPQ44470.1"/>
    <property type="molecule type" value="Genomic_DNA"/>
</dbReference>
<keyword evidence="1" id="KW-1133">Transmembrane helix</keyword>
<feature type="transmembrane region" description="Helical" evidence="1">
    <location>
        <begin position="86"/>
        <end position="103"/>
    </location>
</feature>
<dbReference type="PANTHER" id="PTHR42709:SF4">
    <property type="entry name" value="INNER MEMBRANE PROTEIN YQAA"/>
    <property type="match status" value="1"/>
</dbReference>
<gene>
    <name evidence="3" type="ORF">MPEBLZ_00934</name>
</gene>
<dbReference type="PANTHER" id="PTHR42709">
    <property type="entry name" value="ALKALINE PHOSPHATASE LIKE PROTEIN"/>
    <property type="match status" value="1"/>
</dbReference>
<evidence type="ECO:0000256" key="1">
    <source>
        <dbReference type="SAM" id="Phobius"/>
    </source>
</evidence>
<accession>A0A0P8E2C8</accession>
<feature type="domain" description="VTT" evidence="2">
    <location>
        <begin position="33"/>
        <end position="141"/>
    </location>
</feature>
<protein>
    <submittedName>
        <fullName evidence="3">SNARE associated Golgi protein</fullName>
    </submittedName>
</protein>
<evidence type="ECO:0000313" key="4">
    <source>
        <dbReference type="Proteomes" id="UP000050360"/>
    </source>
</evidence>
<reference evidence="3 4" key="1">
    <citation type="submission" date="2015-09" db="EMBL/GenBank/DDBJ databases">
        <title>A metagenomics-based metabolic model of nitrate-dependent anaerobic oxidation of methane by Methanoperedens-like archaea.</title>
        <authorList>
            <person name="Arshad A."/>
            <person name="Speth D.R."/>
            <person name="De Graaf R.M."/>
            <person name="Op Den Camp H.J."/>
            <person name="Jetten M.S."/>
            <person name="Welte C.U."/>
        </authorList>
    </citation>
    <scope>NUCLEOTIDE SEQUENCE [LARGE SCALE GENOMIC DNA]</scope>
</reference>
<dbReference type="AlphaFoldDB" id="A0A0P8E2C8"/>
<evidence type="ECO:0000259" key="2">
    <source>
        <dbReference type="Pfam" id="PF09335"/>
    </source>
</evidence>
<keyword evidence="1" id="KW-0472">Membrane</keyword>
<dbReference type="Proteomes" id="UP000050360">
    <property type="component" value="Unassembled WGS sequence"/>
</dbReference>
<evidence type="ECO:0000313" key="3">
    <source>
        <dbReference type="EMBL" id="KPQ44470.1"/>
    </source>
</evidence>
<keyword evidence="1" id="KW-0812">Transmembrane</keyword>
<feature type="transmembrane region" description="Helical" evidence="1">
    <location>
        <begin position="7"/>
        <end position="25"/>
    </location>
</feature>
<sequence length="154" mass="17290">MVLFEIFISYGMAGLLLIALISSIIPIPTEPVVFGLLDVGKKPELVLLILIAGSIAGAYIGYLLGKYKIRKIIPFHDRKKELMMQLYFRKYGAFLLIVSPWIPIVGDLAPMVAGIENYETKRFMVVISIAKTIKCIGILYVSIKIIDIWTLFPK</sequence>
<comment type="caution">
    <text evidence="3">The sequence shown here is derived from an EMBL/GenBank/DDBJ whole genome shotgun (WGS) entry which is preliminary data.</text>
</comment>
<dbReference type="InterPro" id="IPR032816">
    <property type="entry name" value="VTT_dom"/>
</dbReference>
<proteinExistence type="predicted"/>